<keyword evidence="3" id="KW-0539">Nucleus</keyword>
<reference evidence="5" key="3">
    <citation type="journal article" date="2017" name="Nature">
        <title>Genome sequence of the progenitor of the wheat D genome Aegilops tauschii.</title>
        <authorList>
            <person name="Luo M.C."/>
            <person name="Gu Y.Q."/>
            <person name="Puiu D."/>
            <person name="Wang H."/>
            <person name="Twardziok S.O."/>
            <person name="Deal K.R."/>
            <person name="Huo N."/>
            <person name="Zhu T."/>
            <person name="Wang L."/>
            <person name="Wang Y."/>
            <person name="McGuire P.E."/>
            <person name="Liu S."/>
            <person name="Long H."/>
            <person name="Ramasamy R.K."/>
            <person name="Rodriguez J.C."/>
            <person name="Van S.L."/>
            <person name="Yuan L."/>
            <person name="Wang Z."/>
            <person name="Xia Z."/>
            <person name="Xiao L."/>
            <person name="Anderson O.D."/>
            <person name="Ouyang S."/>
            <person name="Liang Y."/>
            <person name="Zimin A.V."/>
            <person name="Pertea G."/>
            <person name="Qi P."/>
            <person name="Bennetzen J.L."/>
            <person name="Dai X."/>
            <person name="Dawson M.W."/>
            <person name="Muller H.G."/>
            <person name="Kugler K."/>
            <person name="Rivarola-Duarte L."/>
            <person name="Spannagl M."/>
            <person name="Mayer K.F.X."/>
            <person name="Lu F.H."/>
            <person name="Bevan M.W."/>
            <person name="Leroy P."/>
            <person name="Li P."/>
            <person name="You F.M."/>
            <person name="Sun Q."/>
            <person name="Liu Z."/>
            <person name="Lyons E."/>
            <person name="Wicker T."/>
            <person name="Salzberg S.L."/>
            <person name="Devos K.M."/>
            <person name="Dvorak J."/>
        </authorList>
    </citation>
    <scope>NUCLEOTIDE SEQUENCE [LARGE SCALE GENOMIC DNA]</scope>
    <source>
        <strain evidence="5">cv. AL8/78</strain>
    </source>
</reference>
<evidence type="ECO:0000256" key="1">
    <source>
        <dbReference type="ARBA" id="ARBA00004123"/>
    </source>
</evidence>
<organism evidence="5 6">
    <name type="scientific">Aegilops tauschii subsp. strangulata</name>
    <name type="common">Goatgrass</name>
    <dbReference type="NCBI Taxonomy" id="200361"/>
    <lineage>
        <taxon>Eukaryota</taxon>
        <taxon>Viridiplantae</taxon>
        <taxon>Streptophyta</taxon>
        <taxon>Embryophyta</taxon>
        <taxon>Tracheophyta</taxon>
        <taxon>Spermatophyta</taxon>
        <taxon>Magnoliopsida</taxon>
        <taxon>Liliopsida</taxon>
        <taxon>Poales</taxon>
        <taxon>Poaceae</taxon>
        <taxon>BOP clade</taxon>
        <taxon>Pooideae</taxon>
        <taxon>Triticodae</taxon>
        <taxon>Triticeae</taxon>
        <taxon>Triticinae</taxon>
        <taxon>Aegilops</taxon>
    </lineage>
</organism>
<sequence>MMRSLSLLIYKHEEGKIEEVARDLNTNWMTAVEMLDDDIYIGADNCCNLFTVCKSPYGFLEAVGEYHLGDVVNRLHHGSLVMHHADSGTGQFPSVIFGTVNGAIGVIVSLPYDLYAFLEKLQSVLVNFVKGVGNLSHAQWRSFCNARRTSSARNFVDGDLIESFFSLSPSQMVEVACAMGVPPVELYKKVQELTNLH</sequence>
<evidence type="ECO:0000259" key="4">
    <source>
        <dbReference type="Pfam" id="PF03178"/>
    </source>
</evidence>
<dbReference type="AlphaFoldDB" id="A0A453EZ50"/>
<protein>
    <recommendedName>
        <fullName evidence="4">RSE1/DDB1/CPSF1 C-terminal domain-containing protein</fullName>
    </recommendedName>
</protein>
<dbReference type="Proteomes" id="UP000015105">
    <property type="component" value="Chromosome 3D"/>
</dbReference>
<evidence type="ECO:0000313" key="6">
    <source>
        <dbReference type="Proteomes" id="UP000015105"/>
    </source>
</evidence>
<evidence type="ECO:0000256" key="3">
    <source>
        <dbReference type="ARBA" id="ARBA00023242"/>
    </source>
</evidence>
<dbReference type="InterPro" id="IPR050358">
    <property type="entry name" value="RSE1/DDB1/CFT1"/>
</dbReference>
<reference evidence="6" key="2">
    <citation type="journal article" date="2017" name="Nat. Plants">
        <title>The Aegilops tauschii genome reveals multiple impacts of transposons.</title>
        <authorList>
            <person name="Zhao G."/>
            <person name="Zou C."/>
            <person name="Li K."/>
            <person name="Wang K."/>
            <person name="Li T."/>
            <person name="Gao L."/>
            <person name="Zhang X."/>
            <person name="Wang H."/>
            <person name="Yang Z."/>
            <person name="Liu X."/>
            <person name="Jiang W."/>
            <person name="Mao L."/>
            <person name="Kong X."/>
            <person name="Jiao Y."/>
            <person name="Jia J."/>
        </authorList>
    </citation>
    <scope>NUCLEOTIDE SEQUENCE [LARGE SCALE GENOMIC DNA]</scope>
    <source>
        <strain evidence="6">cv. AL8/78</strain>
    </source>
</reference>
<dbReference type="Gene3D" id="1.10.150.910">
    <property type="match status" value="1"/>
</dbReference>
<dbReference type="STRING" id="200361.A0A453EZ50"/>
<dbReference type="Gene3D" id="2.130.10.10">
    <property type="entry name" value="YVTN repeat-like/Quinoprotein amine dehydrogenase"/>
    <property type="match status" value="1"/>
</dbReference>
<dbReference type="FunFam" id="1.10.150.910:FF:000003">
    <property type="entry name" value="DNA damage-binding protein 1a"/>
    <property type="match status" value="1"/>
</dbReference>
<proteinExistence type="inferred from homology"/>
<name>A0A453EZ50_AEGTS</name>
<reference evidence="6" key="1">
    <citation type="journal article" date="2014" name="Science">
        <title>Ancient hybridizations among the ancestral genomes of bread wheat.</title>
        <authorList>
            <consortium name="International Wheat Genome Sequencing Consortium,"/>
            <person name="Marcussen T."/>
            <person name="Sandve S.R."/>
            <person name="Heier L."/>
            <person name="Spannagl M."/>
            <person name="Pfeifer M."/>
            <person name="Jakobsen K.S."/>
            <person name="Wulff B.B."/>
            <person name="Steuernagel B."/>
            <person name="Mayer K.F."/>
            <person name="Olsen O.A."/>
        </authorList>
    </citation>
    <scope>NUCLEOTIDE SEQUENCE [LARGE SCALE GENOMIC DNA]</scope>
    <source>
        <strain evidence="6">cv. AL8/78</strain>
    </source>
</reference>
<reference evidence="5" key="5">
    <citation type="journal article" date="2021" name="G3 (Bethesda)">
        <title>Aegilops tauschii genome assembly Aet v5.0 features greater sequence contiguity and improved annotation.</title>
        <authorList>
            <person name="Wang L."/>
            <person name="Zhu T."/>
            <person name="Rodriguez J.C."/>
            <person name="Deal K.R."/>
            <person name="Dubcovsky J."/>
            <person name="McGuire P.E."/>
            <person name="Lux T."/>
            <person name="Spannagl M."/>
            <person name="Mayer K.F.X."/>
            <person name="Baldrich P."/>
            <person name="Meyers B.C."/>
            <person name="Huo N."/>
            <person name="Gu Y.Q."/>
            <person name="Zhou H."/>
            <person name="Devos K.M."/>
            <person name="Bennetzen J.L."/>
            <person name="Unver T."/>
            <person name="Budak H."/>
            <person name="Gulick P.J."/>
            <person name="Galiba G."/>
            <person name="Kalapos B."/>
            <person name="Nelson D.R."/>
            <person name="Li P."/>
            <person name="You F.M."/>
            <person name="Luo M.C."/>
            <person name="Dvorak J."/>
        </authorList>
    </citation>
    <scope>NUCLEOTIDE SEQUENCE [LARGE SCALE GENOMIC DNA]</scope>
    <source>
        <strain evidence="5">cv. AL8/78</strain>
    </source>
</reference>
<keyword evidence="6" id="KW-1185">Reference proteome</keyword>
<comment type="subcellular location">
    <subcellularLocation>
        <location evidence="1">Nucleus</location>
    </subcellularLocation>
</comment>
<dbReference type="EnsemblPlants" id="AET3Gv20520800.1">
    <property type="protein sequence ID" value="AET3Gv20520800.1"/>
    <property type="gene ID" value="AET3Gv20520800"/>
</dbReference>
<dbReference type="GO" id="GO:0003676">
    <property type="term" value="F:nucleic acid binding"/>
    <property type="evidence" value="ECO:0007669"/>
    <property type="project" value="InterPro"/>
</dbReference>
<comment type="similarity">
    <text evidence="2">Belongs to the DDB1 family.</text>
</comment>
<dbReference type="Gramene" id="AET3Gv20520800.1">
    <property type="protein sequence ID" value="AET3Gv20520800.1"/>
    <property type="gene ID" value="AET3Gv20520800"/>
</dbReference>
<dbReference type="InterPro" id="IPR015943">
    <property type="entry name" value="WD40/YVTN_repeat-like_dom_sf"/>
</dbReference>
<dbReference type="GO" id="GO:0005634">
    <property type="term" value="C:nucleus"/>
    <property type="evidence" value="ECO:0007669"/>
    <property type="project" value="UniProtKB-SubCell"/>
</dbReference>
<feature type="domain" description="RSE1/DDB1/CPSF1 C-terminal" evidence="4">
    <location>
        <begin position="1"/>
        <end position="165"/>
    </location>
</feature>
<evidence type="ECO:0000313" key="5">
    <source>
        <dbReference type="EnsemblPlants" id="AET3Gv20520800.1"/>
    </source>
</evidence>
<reference evidence="5" key="4">
    <citation type="submission" date="2019-03" db="UniProtKB">
        <authorList>
            <consortium name="EnsemblPlants"/>
        </authorList>
    </citation>
    <scope>IDENTIFICATION</scope>
</reference>
<accession>A0A453EZ50</accession>
<dbReference type="InterPro" id="IPR004871">
    <property type="entry name" value="RSE1/DDB1/CPSF1_C"/>
</dbReference>
<evidence type="ECO:0000256" key="2">
    <source>
        <dbReference type="ARBA" id="ARBA00007453"/>
    </source>
</evidence>
<dbReference type="Pfam" id="PF03178">
    <property type="entry name" value="CPSF_A"/>
    <property type="match status" value="1"/>
</dbReference>
<dbReference type="PANTHER" id="PTHR10644">
    <property type="entry name" value="DNA REPAIR/RNA PROCESSING CPSF FAMILY"/>
    <property type="match status" value="1"/>
</dbReference>